<keyword evidence="2" id="KW-1185">Reference proteome</keyword>
<name>F4S7X3_MELLP</name>
<dbReference type="Proteomes" id="UP000001072">
    <property type="component" value="Unassembled WGS sequence"/>
</dbReference>
<reference evidence="2" key="1">
    <citation type="journal article" date="2011" name="Proc. Natl. Acad. Sci. U.S.A.">
        <title>Obligate biotrophy features unraveled by the genomic analysis of rust fungi.</title>
        <authorList>
            <person name="Duplessis S."/>
            <person name="Cuomo C.A."/>
            <person name="Lin Y.-C."/>
            <person name="Aerts A."/>
            <person name="Tisserant E."/>
            <person name="Veneault-Fourrey C."/>
            <person name="Joly D.L."/>
            <person name="Hacquard S."/>
            <person name="Amselem J."/>
            <person name="Cantarel B.L."/>
            <person name="Chiu R."/>
            <person name="Coutinho P.M."/>
            <person name="Feau N."/>
            <person name="Field M."/>
            <person name="Frey P."/>
            <person name="Gelhaye E."/>
            <person name="Goldberg J."/>
            <person name="Grabherr M.G."/>
            <person name="Kodira C.D."/>
            <person name="Kohler A."/>
            <person name="Kuees U."/>
            <person name="Lindquist E.A."/>
            <person name="Lucas S.M."/>
            <person name="Mago R."/>
            <person name="Mauceli E."/>
            <person name="Morin E."/>
            <person name="Murat C."/>
            <person name="Pangilinan J.L."/>
            <person name="Park R."/>
            <person name="Pearson M."/>
            <person name="Quesneville H."/>
            <person name="Rouhier N."/>
            <person name="Sakthikumar S."/>
            <person name="Salamov A.A."/>
            <person name="Schmutz J."/>
            <person name="Selles B."/>
            <person name="Shapiro H."/>
            <person name="Tanguay P."/>
            <person name="Tuskan G.A."/>
            <person name="Henrissat B."/>
            <person name="Van de Peer Y."/>
            <person name="Rouze P."/>
            <person name="Ellis J.G."/>
            <person name="Dodds P.N."/>
            <person name="Schein J.E."/>
            <person name="Zhong S."/>
            <person name="Hamelin R.C."/>
            <person name="Grigoriev I.V."/>
            <person name="Szabo L.J."/>
            <person name="Martin F."/>
        </authorList>
    </citation>
    <scope>NUCLEOTIDE SEQUENCE [LARGE SCALE GENOMIC DNA]</scope>
    <source>
        <strain evidence="2">98AG31 / pathotype 3-4-7</strain>
    </source>
</reference>
<sequence>MAFDIFPSARIDLTACIRNLGVQPDVSQVAERYLRAPVTKCLVCPSSPNLHVHSRLNAYVFDSDGVHTAETTILRCPGKIALVLSLNCLATTPRMMYAATTRWKWAVIRKPSTRGCTLKPSRDSVSHFNLVNWYNRTYVDNCNIPQFASDQAFTPAMSQPMCSDGLDLISLLNHADRRGTQLMVSASGTDHLRFEDAMAAHLELLAVEGTRDRDHYCSRCVRIQSAGIDSDTGEEILLDRILSWKFASIRLLRGLCEYKCLKQLLYNPRPFTSPWNLPWLTWHNRTSQIWVRAVGPPHTTAALIARRGRGIINVPNTNKLPHGTLIWTWHCCVHVGVPNPDLALASTSQSAPTYPKFTKMPFPAVMTAIISCPEIATRVEPTQTGIGLHSSSTHLALKGDDQHGHAVAPLKALGFVMPSEALQRARTYSIIGPFGHDDISGESTIEYALDPKTTVVTNPPDDPRHLAGKATLNGLGVVLDFYLEDVDDLTGWELTINAKHDWYDPINEVMKEFIITYHFGLMTPPDYELGRVVAGARIWFHGTVLRKDPVSGRFIFKVRNFEFTE</sequence>
<accession>F4S7X3</accession>
<gene>
    <name evidence="1" type="ORF">MELLADRAFT_112858</name>
</gene>
<proteinExistence type="predicted"/>
<dbReference type="EMBL" id="GL883161">
    <property type="protein sequence ID" value="EGF99288.1"/>
    <property type="molecule type" value="Genomic_DNA"/>
</dbReference>
<dbReference type="HOGENOM" id="CLU_482388_0_0_1"/>
<dbReference type="GeneID" id="18924810"/>
<evidence type="ECO:0000313" key="2">
    <source>
        <dbReference type="Proteomes" id="UP000001072"/>
    </source>
</evidence>
<dbReference type="RefSeq" id="XP_007417471.1">
    <property type="nucleotide sequence ID" value="XM_007417409.1"/>
</dbReference>
<dbReference type="KEGG" id="mlr:MELLADRAFT_112858"/>
<evidence type="ECO:0000313" key="1">
    <source>
        <dbReference type="EMBL" id="EGF99288.1"/>
    </source>
</evidence>
<dbReference type="InParanoid" id="F4S7X3"/>
<protein>
    <submittedName>
        <fullName evidence="1">Uncharacterized protein</fullName>
    </submittedName>
</protein>
<dbReference type="AlphaFoldDB" id="F4S7X3"/>
<organism evidence="2">
    <name type="scientific">Melampsora larici-populina (strain 98AG31 / pathotype 3-4-7)</name>
    <name type="common">Poplar leaf rust fungus</name>
    <dbReference type="NCBI Taxonomy" id="747676"/>
    <lineage>
        <taxon>Eukaryota</taxon>
        <taxon>Fungi</taxon>
        <taxon>Dikarya</taxon>
        <taxon>Basidiomycota</taxon>
        <taxon>Pucciniomycotina</taxon>
        <taxon>Pucciniomycetes</taxon>
        <taxon>Pucciniales</taxon>
        <taxon>Melampsoraceae</taxon>
        <taxon>Melampsora</taxon>
    </lineage>
</organism>
<dbReference type="VEuPathDB" id="FungiDB:MELLADRAFT_112858"/>